<evidence type="ECO:0000256" key="2">
    <source>
        <dbReference type="ARBA" id="ARBA00022723"/>
    </source>
</evidence>
<keyword evidence="3" id="KW-0378">Hydrolase</keyword>
<evidence type="ECO:0000313" key="9">
    <source>
        <dbReference type="Proteomes" id="UP001500603"/>
    </source>
</evidence>
<evidence type="ECO:0000259" key="7">
    <source>
        <dbReference type="Pfam" id="PF18089"/>
    </source>
</evidence>
<accession>A0ABP9L342</accession>
<evidence type="ECO:0000256" key="6">
    <source>
        <dbReference type="SAM" id="SignalP"/>
    </source>
</evidence>
<name>A0ABP9L342_9NOCA</name>
<sequence length="301" mass="33155">MPTVTRRTSLQLAAAAALGLTFAGAARAHAQDPNVRYLGYTEDDQKLPYAKYFVSHTAPVPQRITDALAGPIAPERIPSLSRLPEDLAEPGYSEIECGYGQSADGVLWVAALTPMPGVTAVMWDWWFGWHSTESARYKLWHPDAHSFAALAEDRTAWPVSDREKYIDNTTFVDEYIGDRMEQLAITFRDPASGAIAVPEGSTVIYGRVGSSVAPVDLGWLAHQVRPTADGAEMRSRFYLNVPGLHPLDPVHTEQALRRGSTELLRNAILDLDFARDLLAHCGAEMNHLAGFLPDLWAEFGR</sequence>
<proteinExistence type="inferred from homology"/>
<evidence type="ECO:0000313" key="8">
    <source>
        <dbReference type="EMBL" id="GAA5068515.1"/>
    </source>
</evidence>
<feature type="chain" id="PRO_5047516913" description="DAPG hydrolase PhiG domain-containing protein" evidence="6">
    <location>
        <begin position="31"/>
        <end position="301"/>
    </location>
</feature>
<dbReference type="Proteomes" id="UP001500603">
    <property type="component" value="Unassembled WGS sequence"/>
</dbReference>
<dbReference type="PROSITE" id="PS51318">
    <property type="entry name" value="TAT"/>
    <property type="match status" value="1"/>
</dbReference>
<dbReference type="EMBL" id="BAABJM010000009">
    <property type="protein sequence ID" value="GAA5068515.1"/>
    <property type="molecule type" value="Genomic_DNA"/>
</dbReference>
<gene>
    <name evidence="8" type="ORF">GCM10023318_58910</name>
</gene>
<comment type="similarity">
    <text evidence="5">Belongs to the DAPG/phloretin hydrolase family.</text>
</comment>
<protein>
    <recommendedName>
        <fullName evidence="7">DAPG hydrolase PhiG domain-containing protein</fullName>
    </recommendedName>
</protein>
<dbReference type="Pfam" id="PF18089">
    <property type="entry name" value="DAPG_hydrolase"/>
    <property type="match status" value="1"/>
</dbReference>
<dbReference type="InterPro" id="IPR041526">
    <property type="entry name" value="DAPG_hydrolase"/>
</dbReference>
<dbReference type="InterPro" id="IPR006311">
    <property type="entry name" value="TAT_signal"/>
</dbReference>
<keyword evidence="9" id="KW-1185">Reference proteome</keyword>
<reference evidence="9" key="1">
    <citation type="journal article" date="2019" name="Int. J. Syst. Evol. Microbiol.">
        <title>The Global Catalogue of Microorganisms (GCM) 10K type strain sequencing project: providing services to taxonomists for standard genome sequencing and annotation.</title>
        <authorList>
            <consortium name="The Broad Institute Genomics Platform"/>
            <consortium name="The Broad Institute Genome Sequencing Center for Infectious Disease"/>
            <person name="Wu L."/>
            <person name="Ma J."/>
        </authorList>
    </citation>
    <scope>NUCLEOTIDE SEQUENCE [LARGE SCALE GENOMIC DNA]</scope>
    <source>
        <strain evidence="9">JCM 18298</strain>
    </source>
</reference>
<evidence type="ECO:0000256" key="5">
    <source>
        <dbReference type="ARBA" id="ARBA00023459"/>
    </source>
</evidence>
<feature type="domain" description="DAPG hydrolase PhiG" evidence="7">
    <location>
        <begin position="85"/>
        <end position="297"/>
    </location>
</feature>
<feature type="signal peptide" evidence="6">
    <location>
        <begin position="1"/>
        <end position="30"/>
    </location>
</feature>
<evidence type="ECO:0000256" key="3">
    <source>
        <dbReference type="ARBA" id="ARBA00022801"/>
    </source>
</evidence>
<evidence type="ECO:0000256" key="1">
    <source>
        <dbReference type="ARBA" id="ARBA00001947"/>
    </source>
</evidence>
<keyword evidence="2" id="KW-0479">Metal-binding</keyword>
<keyword evidence="6" id="KW-0732">Signal</keyword>
<dbReference type="RefSeq" id="WP_345499613.1">
    <property type="nucleotide sequence ID" value="NZ_BAABJM010000009.1"/>
</dbReference>
<evidence type="ECO:0000256" key="4">
    <source>
        <dbReference type="ARBA" id="ARBA00022833"/>
    </source>
</evidence>
<keyword evidence="4" id="KW-0862">Zinc</keyword>
<organism evidence="8 9">
    <name type="scientific">Nocardia callitridis</name>
    <dbReference type="NCBI Taxonomy" id="648753"/>
    <lineage>
        <taxon>Bacteria</taxon>
        <taxon>Bacillati</taxon>
        <taxon>Actinomycetota</taxon>
        <taxon>Actinomycetes</taxon>
        <taxon>Mycobacteriales</taxon>
        <taxon>Nocardiaceae</taxon>
        <taxon>Nocardia</taxon>
    </lineage>
</organism>
<comment type="cofactor">
    <cofactor evidence="1">
        <name>Zn(2+)</name>
        <dbReference type="ChEBI" id="CHEBI:29105"/>
    </cofactor>
</comment>
<comment type="caution">
    <text evidence="8">The sequence shown here is derived from an EMBL/GenBank/DDBJ whole genome shotgun (WGS) entry which is preliminary data.</text>
</comment>